<evidence type="ECO:0000256" key="2">
    <source>
        <dbReference type="SAM" id="SignalP"/>
    </source>
</evidence>
<keyword evidence="1" id="KW-0812">Transmembrane</keyword>
<keyword evidence="2" id="KW-0732">Signal</keyword>
<feature type="transmembrane region" description="Helical" evidence="1">
    <location>
        <begin position="184"/>
        <end position="202"/>
    </location>
</feature>
<feature type="transmembrane region" description="Helical" evidence="1">
    <location>
        <begin position="335"/>
        <end position="351"/>
    </location>
</feature>
<feature type="chain" id="PRO_5003778136" evidence="2">
    <location>
        <begin position="20"/>
        <end position="408"/>
    </location>
</feature>
<feature type="transmembrane region" description="Helical" evidence="1">
    <location>
        <begin position="302"/>
        <end position="323"/>
    </location>
</feature>
<organism evidence="3 4">
    <name type="scientific">Theileria orientalis strain Shintoku</name>
    <dbReference type="NCBI Taxonomy" id="869250"/>
    <lineage>
        <taxon>Eukaryota</taxon>
        <taxon>Sar</taxon>
        <taxon>Alveolata</taxon>
        <taxon>Apicomplexa</taxon>
        <taxon>Aconoidasida</taxon>
        <taxon>Piroplasmida</taxon>
        <taxon>Theileriidae</taxon>
        <taxon>Theileria</taxon>
    </lineage>
</organism>
<feature type="signal peptide" evidence="2">
    <location>
        <begin position="1"/>
        <end position="19"/>
    </location>
</feature>
<keyword evidence="4" id="KW-1185">Reference proteome</keyword>
<dbReference type="KEGG" id="tot:TOT_030000399"/>
<dbReference type="GeneID" id="20715579"/>
<dbReference type="RefSeq" id="XP_009691437.1">
    <property type="nucleotide sequence ID" value="XM_009693142.1"/>
</dbReference>
<proteinExistence type="predicted"/>
<accession>J4C3W3</accession>
<keyword evidence="1" id="KW-0472">Membrane</keyword>
<dbReference type="Proteomes" id="UP000003786">
    <property type="component" value="Chromosome 3"/>
</dbReference>
<gene>
    <name evidence="3" type="ORF">TOT_030000399</name>
</gene>
<dbReference type="OrthoDB" id="359986at2759"/>
<dbReference type="VEuPathDB" id="PiroplasmaDB:TOT_030000399"/>
<reference evidence="3 4" key="1">
    <citation type="journal article" date="2012" name="MBio">
        <title>Comparative genome analysis of three eukaryotic parasites with differing abilities to transform leukocytes reveals key mediators of Theileria-induced leukocyte transformation.</title>
        <authorList>
            <person name="Hayashida K."/>
            <person name="Hara Y."/>
            <person name="Abe T."/>
            <person name="Yamasaki C."/>
            <person name="Toyoda A."/>
            <person name="Kosuge T."/>
            <person name="Suzuki Y."/>
            <person name="Sato Y."/>
            <person name="Kawashima S."/>
            <person name="Katayama T."/>
            <person name="Wakaguri H."/>
            <person name="Inoue N."/>
            <person name="Homma K."/>
            <person name="Tada-Umezaki M."/>
            <person name="Yagi Y."/>
            <person name="Fujii Y."/>
            <person name="Habara T."/>
            <person name="Kanehisa M."/>
            <person name="Watanabe H."/>
            <person name="Ito K."/>
            <person name="Gojobori T."/>
            <person name="Sugawara H."/>
            <person name="Imanishi T."/>
            <person name="Weir W."/>
            <person name="Gardner M."/>
            <person name="Pain A."/>
            <person name="Shiels B."/>
            <person name="Hattori M."/>
            <person name="Nene V."/>
            <person name="Sugimoto C."/>
        </authorList>
    </citation>
    <scope>NUCLEOTIDE SEQUENCE [LARGE SCALE GENOMIC DNA]</scope>
    <source>
        <strain evidence="3 4">Shintoku</strain>
    </source>
</reference>
<name>J4C3W3_THEOR</name>
<sequence length="408" mass="46081">MAAFKLSVVFYFLFLGAYAKNTSHSSQEILQSNGVKSDGPRSETKSDTTIEAMTRDDNSQERCDMEPDNKINEQFTKYVQEFTESDSGKLLKSMISRGPMSKLSRPITNLLEKVDKGHIERLKRVSKEPYDMTWNVVSLVLSAIYTVVLAYLTMVCPLSNYTILTISAYVLCSVVMGLCHDILPLWAVAAFGIVGDIVVWFLLSFLDNVKRRQICVLSACMVFSKMVYDLHAVLPVDFISPNYTGICGILVNYIFRSNSFIFLRISYLVFLILLTGSIFIRLPSFVAGDPMELQEIDVGATIMKRLICFVSALPAAGFCNQIYSTIRKVANPLGMSLNFNAILGPMTYFVIPTKFRLEELGSYVAVLSWVSFAIAYYELIKHSNENQILTPPKKRRSWRAYTRTISRL</sequence>
<feature type="transmembrane region" description="Helical" evidence="1">
    <location>
        <begin position="161"/>
        <end position="178"/>
    </location>
</feature>
<dbReference type="AlphaFoldDB" id="J4C3W3"/>
<feature type="transmembrane region" description="Helical" evidence="1">
    <location>
        <begin position="363"/>
        <end position="380"/>
    </location>
</feature>
<evidence type="ECO:0000313" key="4">
    <source>
        <dbReference type="Proteomes" id="UP000003786"/>
    </source>
</evidence>
<protein>
    <submittedName>
        <fullName evidence="3">Uncharacterized protein</fullName>
    </submittedName>
</protein>
<feature type="transmembrane region" description="Helical" evidence="1">
    <location>
        <begin position="262"/>
        <end position="282"/>
    </location>
</feature>
<keyword evidence="1" id="KW-1133">Transmembrane helix</keyword>
<dbReference type="eggNOG" id="ENOG502SXB3">
    <property type="taxonomic scope" value="Eukaryota"/>
</dbReference>
<feature type="transmembrane region" description="Helical" evidence="1">
    <location>
        <begin position="132"/>
        <end position="154"/>
    </location>
</feature>
<dbReference type="EMBL" id="AP011948">
    <property type="protein sequence ID" value="BAM41136.1"/>
    <property type="molecule type" value="Genomic_DNA"/>
</dbReference>
<evidence type="ECO:0000256" key="1">
    <source>
        <dbReference type="SAM" id="Phobius"/>
    </source>
</evidence>
<evidence type="ECO:0000313" key="3">
    <source>
        <dbReference type="EMBL" id="BAM41136.1"/>
    </source>
</evidence>
<feature type="transmembrane region" description="Helical" evidence="1">
    <location>
        <begin position="238"/>
        <end position="255"/>
    </location>
</feature>